<feature type="transmembrane region" description="Helical" evidence="7">
    <location>
        <begin position="12"/>
        <end position="35"/>
    </location>
</feature>
<dbReference type="InterPro" id="IPR039261">
    <property type="entry name" value="FNR_nucleotide-bd"/>
</dbReference>
<dbReference type="AlphaFoldDB" id="A0A8H7QHV1"/>
<gene>
    <name evidence="10" type="ORF">INT46_006100</name>
</gene>
<evidence type="ECO:0000313" key="11">
    <source>
        <dbReference type="Proteomes" id="UP000650833"/>
    </source>
</evidence>
<evidence type="ECO:0000259" key="9">
    <source>
        <dbReference type="Pfam" id="PF08030"/>
    </source>
</evidence>
<protein>
    <recommendedName>
        <fullName evidence="12">FAD-binding FR-type domain-containing protein</fullName>
    </recommendedName>
</protein>
<dbReference type="Proteomes" id="UP000650833">
    <property type="component" value="Unassembled WGS sequence"/>
</dbReference>
<evidence type="ECO:0000256" key="1">
    <source>
        <dbReference type="ARBA" id="ARBA00004141"/>
    </source>
</evidence>
<evidence type="ECO:0000256" key="5">
    <source>
        <dbReference type="ARBA" id="ARBA00023065"/>
    </source>
</evidence>
<dbReference type="InterPro" id="IPR013121">
    <property type="entry name" value="Fe_red_NAD-bd_6"/>
</dbReference>
<keyword evidence="4" id="KW-0560">Oxidoreductase</keyword>
<dbReference type="Pfam" id="PF01794">
    <property type="entry name" value="Ferric_reduct"/>
    <property type="match status" value="1"/>
</dbReference>
<dbReference type="PANTHER" id="PTHR11972">
    <property type="entry name" value="NADPH OXIDASE"/>
    <property type="match status" value="1"/>
</dbReference>
<dbReference type="Gene3D" id="3.40.50.80">
    <property type="entry name" value="Nucleotide-binding domain of ferredoxin-NADP reductase (FNR) module"/>
    <property type="match status" value="1"/>
</dbReference>
<dbReference type="GO" id="GO:0005886">
    <property type="term" value="C:plasma membrane"/>
    <property type="evidence" value="ECO:0007669"/>
    <property type="project" value="TreeGrafter"/>
</dbReference>
<name>A0A8H7QHV1_9FUNG</name>
<feature type="domain" description="Ferric reductase NAD binding" evidence="9">
    <location>
        <begin position="455"/>
        <end position="594"/>
    </location>
</feature>
<evidence type="ECO:0008006" key="12">
    <source>
        <dbReference type="Google" id="ProtNLM"/>
    </source>
</evidence>
<reference evidence="10" key="1">
    <citation type="submission" date="2020-12" db="EMBL/GenBank/DDBJ databases">
        <title>Metabolic potential, ecology and presence of endohyphal bacteria is reflected in genomic diversity of Mucoromycotina.</title>
        <authorList>
            <person name="Muszewska A."/>
            <person name="Okrasinska A."/>
            <person name="Steczkiewicz K."/>
            <person name="Drgas O."/>
            <person name="Orlowska M."/>
            <person name="Perlinska-Lenart U."/>
            <person name="Aleksandrzak-Piekarczyk T."/>
            <person name="Szatraj K."/>
            <person name="Zielenkiewicz U."/>
            <person name="Pilsyk S."/>
            <person name="Malc E."/>
            <person name="Mieczkowski P."/>
            <person name="Kruszewska J.S."/>
            <person name="Biernat P."/>
            <person name="Pawlowska J."/>
        </authorList>
    </citation>
    <scope>NUCLEOTIDE SEQUENCE</scope>
    <source>
        <strain evidence="10">CBS 226.32</strain>
    </source>
</reference>
<dbReference type="InterPro" id="IPR050369">
    <property type="entry name" value="RBOH/FRE"/>
</dbReference>
<dbReference type="PANTHER" id="PTHR11972:SF69">
    <property type="entry name" value="FERRIC REDUCTION OXIDASE 6-RELATED"/>
    <property type="match status" value="1"/>
</dbReference>
<evidence type="ECO:0000256" key="2">
    <source>
        <dbReference type="ARBA" id="ARBA00022692"/>
    </source>
</evidence>
<accession>A0A8H7QHV1</accession>
<feature type="transmembrane region" description="Helical" evidence="7">
    <location>
        <begin position="229"/>
        <end position="247"/>
    </location>
</feature>
<feature type="transmembrane region" description="Helical" evidence="7">
    <location>
        <begin position="85"/>
        <end position="105"/>
    </location>
</feature>
<feature type="domain" description="Ferric oxidoreductase" evidence="8">
    <location>
        <begin position="127"/>
        <end position="243"/>
    </location>
</feature>
<dbReference type="Pfam" id="PF08030">
    <property type="entry name" value="NAD_binding_6"/>
    <property type="match status" value="1"/>
</dbReference>
<dbReference type="InterPro" id="IPR000778">
    <property type="entry name" value="Cyt_b245_heavy_chain"/>
</dbReference>
<dbReference type="OrthoDB" id="167398at2759"/>
<dbReference type="EMBL" id="JAEPRC010000704">
    <property type="protein sequence ID" value="KAG2192687.1"/>
    <property type="molecule type" value="Genomic_DNA"/>
</dbReference>
<feature type="transmembrane region" description="Helical" evidence="7">
    <location>
        <begin position="125"/>
        <end position="143"/>
    </location>
</feature>
<feature type="transmembrane region" description="Helical" evidence="7">
    <location>
        <begin position="202"/>
        <end position="222"/>
    </location>
</feature>
<keyword evidence="3 7" id="KW-1133">Transmembrane helix</keyword>
<evidence type="ECO:0000313" key="10">
    <source>
        <dbReference type="EMBL" id="KAG2192687.1"/>
    </source>
</evidence>
<dbReference type="GO" id="GO:0016175">
    <property type="term" value="F:superoxide-generating NAD(P)H oxidase activity"/>
    <property type="evidence" value="ECO:0007669"/>
    <property type="project" value="TreeGrafter"/>
</dbReference>
<dbReference type="SUPFAM" id="SSF52343">
    <property type="entry name" value="Ferredoxin reductase-like, C-terminal NADP-linked domain"/>
    <property type="match status" value="1"/>
</dbReference>
<comment type="caution">
    <text evidence="10">The sequence shown here is derived from an EMBL/GenBank/DDBJ whole genome shotgun (WGS) entry which is preliminary data.</text>
</comment>
<keyword evidence="6 7" id="KW-0472">Membrane</keyword>
<comment type="subcellular location">
    <subcellularLocation>
        <location evidence="1">Membrane</location>
        <topology evidence="1">Multi-pass membrane protein</topology>
    </subcellularLocation>
</comment>
<evidence type="ECO:0000259" key="8">
    <source>
        <dbReference type="Pfam" id="PF01794"/>
    </source>
</evidence>
<organism evidence="10 11">
    <name type="scientific">Mucor plumbeus</name>
    <dbReference type="NCBI Taxonomy" id="97098"/>
    <lineage>
        <taxon>Eukaryota</taxon>
        <taxon>Fungi</taxon>
        <taxon>Fungi incertae sedis</taxon>
        <taxon>Mucoromycota</taxon>
        <taxon>Mucoromycotina</taxon>
        <taxon>Mucoromycetes</taxon>
        <taxon>Mucorales</taxon>
        <taxon>Mucorineae</taxon>
        <taxon>Mucoraceae</taxon>
        <taxon>Mucor</taxon>
    </lineage>
</organism>
<proteinExistence type="predicted"/>
<evidence type="ECO:0000256" key="4">
    <source>
        <dbReference type="ARBA" id="ARBA00023002"/>
    </source>
</evidence>
<dbReference type="GO" id="GO:0006811">
    <property type="term" value="P:monoatomic ion transport"/>
    <property type="evidence" value="ECO:0007669"/>
    <property type="project" value="UniProtKB-KW"/>
</dbReference>
<sequence length="609" mass="70175">MAYTIKTTSQYFIVGYTYAIFWWGIFTIYCIGYQLNKIRIYSVRKQRLAGDDGSILTDLPGFGLINRLEYTIRIPFVTDMISIKATLGVSFLIVQNLIFIFFAPFKLADGIAYYTLPDITYFDRRAAFVGLANFGLVFFLAQRNSILPRLSGMTFEELIPYHRIIARIGVAELFPHFVWRMIKAYRKTYIVKDTLFYDTEQTTGVIAMLAFFLMFITSIEYIRRNYFEVFYYSHVIFLLVSIIFSCWHESTCMTFLMPSIVLWFSDRIVRSYKSRCIKSTSIQVNAVSTPTETQEGIVRVMFKNKLLGAFRPGQYIFTSIVINDRKMWEYANWHPFTVSEIFHIIPDGDDTGIEERIVNPASDSSAIVGNKSENKIVHDSILENDYLDDTANSLRKRGNGLSDNNQIETIATIHIKALGQKTKELMNAANNNQKGQGLQIYIDGPYGPHLQYQDYSTLALFATGIGITPALSIIKEVIDKRSMGVRTVTTDYIYLIWAVQNIHEMKPFIDMFRYWSSRSKSAVLPIQLSVSIFITRMHENVPTIIDNLEGFQTSFGSRPQIKTEMDKIKNENMNRKVWAHVCGSTSFTRTVINEAVKHKFSIHHETFEF</sequence>
<dbReference type="SFLD" id="SFLDG01168">
    <property type="entry name" value="Ferric_reductase_subgroup_(FRE"/>
    <property type="match status" value="1"/>
</dbReference>
<keyword evidence="5" id="KW-0406">Ion transport</keyword>
<evidence type="ECO:0000256" key="3">
    <source>
        <dbReference type="ARBA" id="ARBA00022989"/>
    </source>
</evidence>
<evidence type="ECO:0000256" key="6">
    <source>
        <dbReference type="ARBA" id="ARBA00023136"/>
    </source>
</evidence>
<dbReference type="InterPro" id="IPR013130">
    <property type="entry name" value="Fe3_Rdtase_TM_dom"/>
</dbReference>
<dbReference type="CDD" id="cd06186">
    <property type="entry name" value="NOX_Duox_like_FAD_NADP"/>
    <property type="match status" value="1"/>
</dbReference>
<keyword evidence="11" id="KW-1185">Reference proteome</keyword>
<dbReference type="PRINTS" id="PR00466">
    <property type="entry name" value="GP91PHOX"/>
</dbReference>
<dbReference type="SFLD" id="SFLDS00052">
    <property type="entry name" value="Ferric_Reductase_Domain"/>
    <property type="match status" value="1"/>
</dbReference>
<keyword evidence="5" id="KW-0813">Transport</keyword>
<keyword evidence="2 7" id="KW-0812">Transmembrane</keyword>
<evidence type="ECO:0000256" key="7">
    <source>
        <dbReference type="SAM" id="Phobius"/>
    </source>
</evidence>